<keyword evidence="3" id="KW-0645">Protease</keyword>
<keyword evidence="4 11" id="KW-0812">Transmembrane</keyword>
<reference evidence="13 14" key="1">
    <citation type="journal article" date="2011" name="Proc. Natl. Acad. Sci. U.S.A.">
        <title>Evolutionary erosion of yeast sex chromosomes by mating-type switching accidents.</title>
        <authorList>
            <person name="Gordon J.L."/>
            <person name="Armisen D."/>
            <person name="Proux-Wera E."/>
            <person name="Oheigeartaigh S.S."/>
            <person name="Byrne K.P."/>
            <person name="Wolfe K.H."/>
        </authorList>
    </citation>
    <scope>NUCLEOTIDE SEQUENCE [LARGE SCALE GENOMIC DNA]</scope>
    <source>
        <strain evidence="14">ATCC 10662 / CBS 1146 / NBRC 0425 / NCYC 2629 / NRRL Y-866</strain>
    </source>
</reference>
<feature type="domain" description="CAAX prenyl protease 2/Lysostaphin resistance protein A-like" evidence="12">
    <location>
        <begin position="144"/>
        <end position="255"/>
    </location>
</feature>
<feature type="transmembrane region" description="Helical" evidence="11">
    <location>
        <begin position="284"/>
        <end position="300"/>
    </location>
</feature>
<comment type="catalytic activity">
    <reaction evidence="9">
        <text>Hydrolyzes the peptide bond -P2-(S-farnesyl or geranylgeranyl)C-P1'-P2'-P3'-COOH where P1' and P2' are amino acids with aliphatic sidechains and P3' is any C-terminal residue.</text>
        <dbReference type="EC" id="3.4.26.1"/>
    </reaction>
</comment>
<keyword evidence="7 11" id="KW-1133">Transmembrane helix</keyword>
<name>G8ZNK0_TORDE</name>
<feature type="transmembrane region" description="Helical" evidence="11">
    <location>
        <begin position="6"/>
        <end position="24"/>
    </location>
</feature>
<evidence type="ECO:0000256" key="11">
    <source>
        <dbReference type="SAM" id="Phobius"/>
    </source>
</evidence>
<dbReference type="KEGG" id="tdl:TDEL_0B00650"/>
<dbReference type="MEROPS" id="G05.001"/>
<dbReference type="EMBL" id="HE616743">
    <property type="protein sequence ID" value="CCE90194.1"/>
    <property type="molecule type" value="Genomic_DNA"/>
</dbReference>
<dbReference type="GO" id="GO:0004222">
    <property type="term" value="F:metalloendopeptidase activity"/>
    <property type="evidence" value="ECO:0007669"/>
    <property type="project" value="EnsemblFungi"/>
</dbReference>
<organism evidence="13 14">
    <name type="scientific">Torulaspora delbrueckii</name>
    <name type="common">Yeast</name>
    <name type="synonym">Candida colliculosa</name>
    <dbReference type="NCBI Taxonomy" id="4950"/>
    <lineage>
        <taxon>Eukaryota</taxon>
        <taxon>Fungi</taxon>
        <taxon>Dikarya</taxon>
        <taxon>Ascomycota</taxon>
        <taxon>Saccharomycotina</taxon>
        <taxon>Saccharomycetes</taxon>
        <taxon>Saccharomycetales</taxon>
        <taxon>Saccharomycetaceae</taxon>
        <taxon>Torulaspora</taxon>
    </lineage>
</organism>
<evidence type="ECO:0000256" key="1">
    <source>
        <dbReference type="ARBA" id="ARBA00004477"/>
    </source>
</evidence>
<feature type="transmembrane region" description="Helical" evidence="11">
    <location>
        <begin position="106"/>
        <end position="128"/>
    </location>
</feature>
<dbReference type="GO" id="GO:0005789">
    <property type="term" value="C:endoplasmic reticulum membrane"/>
    <property type="evidence" value="ECO:0007669"/>
    <property type="project" value="UniProtKB-SubCell"/>
</dbReference>
<dbReference type="InterPro" id="IPR039731">
    <property type="entry name" value="Rce1"/>
</dbReference>
<keyword evidence="6" id="KW-0256">Endoplasmic reticulum</keyword>
<comment type="similarity">
    <text evidence="2">Belongs to the peptidase U48 family.</text>
</comment>
<dbReference type="AlphaFoldDB" id="G8ZNK0"/>
<evidence type="ECO:0000313" key="14">
    <source>
        <dbReference type="Proteomes" id="UP000005627"/>
    </source>
</evidence>
<dbReference type="FunCoup" id="G8ZNK0">
    <property type="interactions" value="312"/>
</dbReference>
<evidence type="ECO:0000256" key="5">
    <source>
        <dbReference type="ARBA" id="ARBA00022801"/>
    </source>
</evidence>
<keyword evidence="8 11" id="KW-0472">Membrane</keyword>
<feature type="transmembrane region" description="Helical" evidence="11">
    <location>
        <begin position="240"/>
        <end position="257"/>
    </location>
</feature>
<dbReference type="PANTHER" id="PTHR13046:SF0">
    <property type="entry name" value="CAAX PRENYL PROTEASE 2"/>
    <property type="match status" value="1"/>
</dbReference>
<gene>
    <name evidence="13" type="primary">TDEL0B00650</name>
    <name evidence="13" type="ORF">TDEL_0B00650</name>
</gene>
<dbReference type="PANTHER" id="PTHR13046">
    <property type="entry name" value="PROTEASE U48 CAAX PRENYL PROTEASE RCE1"/>
    <property type="match status" value="1"/>
</dbReference>
<evidence type="ECO:0000256" key="6">
    <source>
        <dbReference type="ARBA" id="ARBA00022824"/>
    </source>
</evidence>
<dbReference type="InParanoid" id="G8ZNK0"/>
<protein>
    <recommendedName>
        <fullName evidence="10">intramembrane prenyl-peptidase Rce1</fullName>
        <ecNumber evidence="10">3.4.26.1</ecNumber>
    </recommendedName>
</protein>
<comment type="subcellular location">
    <subcellularLocation>
        <location evidence="1">Endoplasmic reticulum membrane</location>
        <topology evidence="1">Multi-pass membrane protein</topology>
    </subcellularLocation>
</comment>
<dbReference type="RefSeq" id="XP_003679405.1">
    <property type="nucleotide sequence ID" value="XM_003679357.1"/>
</dbReference>
<dbReference type="InterPro" id="IPR003675">
    <property type="entry name" value="Rce1/LyrA-like_dom"/>
</dbReference>
<evidence type="ECO:0000259" key="12">
    <source>
        <dbReference type="Pfam" id="PF02517"/>
    </source>
</evidence>
<dbReference type="Proteomes" id="UP000005627">
    <property type="component" value="Chromosome 2"/>
</dbReference>
<dbReference type="GeneID" id="11503404"/>
<proteinExistence type="inferred from homology"/>
<evidence type="ECO:0000256" key="7">
    <source>
        <dbReference type="ARBA" id="ARBA00022989"/>
    </source>
</evidence>
<dbReference type="HOGENOM" id="CLU_049909_1_0_1"/>
<evidence type="ECO:0000313" key="13">
    <source>
        <dbReference type="EMBL" id="CCE90194.1"/>
    </source>
</evidence>
<evidence type="ECO:0000256" key="3">
    <source>
        <dbReference type="ARBA" id="ARBA00022670"/>
    </source>
</evidence>
<accession>G8ZNK0</accession>
<dbReference type="EC" id="3.4.26.1" evidence="10"/>
<dbReference type="Pfam" id="PF02517">
    <property type="entry name" value="Rce1-like"/>
    <property type="match status" value="1"/>
</dbReference>
<sequence>MGTQSAFWLSLYISASYVVAIYTTSRGLEEYPSGRDDPRVIRRRIGRISLVILANMLVVPWLIVQLGYDGPKMSVKRYILDLGIVPGYYRDGHWDISNYLWDITKAIGLMALLYVGPLAGGLLYYATLPNKHLYTDLRAELFNVWGLRNYLFAPVSEEIIYTSMLINNYLILYPQGQCTLSTIVWKVPLFFGVAHLHHAYEMHQQGLTGVVQVICNAAIQMTYTTLFGSLTNYAFVKSGGNLWVCILLHVMCNFMGFPEASKVVMHHTVVKKSDSVYVKKLLDLWKKCYLALLLMGLLFFKNKFTTLLNSSGNQIVL</sequence>
<dbReference type="eggNOG" id="KOG4130">
    <property type="taxonomic scope" value="Eukaryota"/>
</dbReference>
<evidence type="ECO:0000256" key="2">
    <source>
        <dbReference type="ARBA" id="ARBA00006897"/>
    </source>
</evidence>
<evidence type="ECO:0000256" key="10">
    <source>
        <dbReference type="ARBA" id="ARBA00049729"/>
    </source>
</evidence>
<feature type="transmembrane region" description="Helical" evidence="11">
    <location>
        <begin position="45"/>
        <end position="64"/>
    </location>
</feature>
<keyword evidence="5" id="KW-0378">Hydrolase</keyword>
<dbReference type="GO" id="GO:0071586">
    <property type="term" value="P:CAAX-box protein processing"/>
    <property type="evidence" value="ECO:0007669"/>
    <property type="project" value="EnsemblFungi"/>
</dbReference>
<evidence type="ECO:0000256" key="4">
    <source>
        <dbReference type="ARBA" id="ARBA00022692"/>
    </source>
</evidence>
<evidence type="ECO:0000256" key="9">
    <source>
        <dbReference type="ARBA" id="ARBA00047280"/>
    </source>
</evidence>
<keyword evidence="14" id="KW-1185">Reference proteome</keyword>
<dbReference type="GO" id="GO:0007323">
    <property type="term" value="P:peptide pheromone maturation"/>
    <property type="evidence" value="ECO:0007669"/>
    <property type="project" value="EnsemblFungi"/>
</dbReference>
<dbReference type="OrthoDB" id="271604at2759"/>
<evidence type="ECO:0000256" key="8">
    <source>
        <dbReference type="ARBA" id="ARBA00023136"/>
    </source>
</evidence>
<dbReference type="STRING" id="1076872.G8ZNK0"/>